<keyword evidence="6" id="KW-0378">Hydrolase</keyword>
<dbReference type="GO" id="GO:0005829">
    <property type="term" value="C:cytosol"/>
    <property type="evidence" value="ECO:0007669"/>
    <property type="project" value="TreeGrafter"/>
</dbReference>
<dbReference type="GO" id="GO:0051607">
    <property type="term" value="P:defense response to virus"/>
    <property type="evidence" value="ECO:0007669"/>
    <property type="project" value="UniProtKB-KW"/>
</dbReference>
<evidence type="ECO:0000256" key="2">
    <source>
        <dbReference type="ARBA" id="ARBA00009046"/>
    </source>
</evidence>
<evidence type="ECO:0000256" key="7">
    <source>
        <dbReference type="ARBA" id="ARBA00022806"/>
    </source>
</evidence>
<dbReference type="InterPro" id="IPR001650">
    <property type="entry name" value="Helicase_C-like"/>
</dbReference>
<dbReference type="PROSITE" id="PS51192">
    <property type="entry name" value="HELICASE_ATP_BIND_1"/>
    <property type="match status" value="1"/>
</dbReference>
<dbReference type="PANTHER" id="PTHR47959:SF16">
    <property type="entry name" value="CRISPR-ASSOCIATED NUCLEASE_HELICASE CAS3-RELATED"/>
    <property type="match status" value="1"/>
</dbReference>
<dbReference type="GO" id="GO:0003724">
    <property type="term" value="F:RNA helicase activity"/>
    <property type="evidence" value="ECO:0007669"/>
    <property type="project" value="TreeGrafter"/>
</dbReference>
<accession>A0A4R3K7G2</accession>
<evidence type="ECO:0000256" key="10">
    <source>
        <dbReference type="ARBA" id="ARBA00038437"/>
    </source>
</evidence>
<dbReference type="CDD" id="cd09641">
    <property type="entry name" value="Cas3''_I"/>
    <property type="match status" value="1"/>
</dbReference>
<evidence type="ECO:0000256" key="6">
    <source>
        <dbReference type="ARBA" id="ARBA00022801"/>
    </source>
</evidence>
<keyword evidence="3" id="KW-0540">Nuclease</keyword>
<dbReference type="OrthoDB" id="9810236at2"/>
<keyword evidence="8" id="KW-0067">ATP-binding</keyword>
<organism evidence="13 14">
    <name type="scientific">Tepidibacillus fermentans</name>
    <dbReference type="NCBI Taxonomy" id="1281767"/>
    <lineage>
        <taxon>Bacteria</taxon>
        <taxon>Bacillati</taxon>
        <taxon>Bacillota</taxon>
        <taxon>Bacilli</taxon>
        <taxon>Bacillales</taxon>
        <taxon>Bacillaceae</taxon>
        <taxon>Tepidibacillus</taxon>
    </lineage>
</organism>
<keyword evidence="14" id="KW-1185">Reference proteome</keyword>
<dbReference type="InterPro" id="IPR038257">
    <property type="entry name" value="CRISPR-assoc_Cas3_HD_sf"/>
</dbReference>
<dbReference type="SMART" id="SM00490">
    <property type="entry name" value="HELICc"/>
    <property type="match status" value="1"/>
</dbReference>
<dbReference type="AlphaFoldDB" id="A0A4R3K7G2"/>
<dbReference type="InterPro" id="IPR027417">
    <property type="entry name" value="P-loop_NTPase"/>
</dbReference>
<gene>
    <name evidence="13" type="ORF">EDD72_12533</name>
</gene>
<proteinExistence type="inferred from homology"/>
<evidence type="ECO:0000313" key="14">
    <source>
        <dbReference type="Proteomes" id="UP000295788"/>
    </source>
</evidence>
<dbReference type="NCBIfam" id="TIGR01587">
    <property type="entry name" value="cas3_core"/>
    <property type="match status" value="1"/>
</dbReference>
<feature type="domain" description="Helicase ATP-binding" evidence="11">
    <location>
        <begin position="273"/>
        <end position="464"/>
    </location>
</feature>
<dbReference type="GO" id="GO:0046872">
    <property type="term" value="F:metal ion binding"/>
    <property type="evidence" value="ECO:0007669"/>
    <property type="project" value="UniProtKB-KW"/>
</dbReference>
<comment type="similarity">
    <text evidence="1">In the N-terminal section; belongs to the CRISPR-associated nuclease Cas3-HD family.</text>
</comment>
<dbReference type="InterPro" id="IPR054712">
    <property type="entry name" value="Cas3-like_dom"/>
</dbReference>
<evidence type="ECO:0000313" key="13">
    <source>
        <dbReference type="EMBL" id="TCS78789.1"/>
    </source>
</evidence>
<dbReference type="InterPro" id="IPR006474">
    <property type="entry name" value="Helicase_Cas3_CRISPR-ass_core"/>
</dbReference>
<dbReference type="EMBL" id="SMAB01000025">
    <property type="protein sequence ID" value="TCS78789.1"/>
    <property type="molecule type" value="Genomic_DNA"/>
</dbReference>
<dbReference type="InterPro" id="IPR014001">
    <property type="entry name" value="Helicase_ATP-bd"/>
</dbReference>
<dbReference type="Pfam" id="PF00270">
    <property type="entry name" value="DEAD"/>
    <property type="match status" value="1"/>
</dbReference>
<dbReference type="PANTHER" id="PTHR47959">
    <property type="entry name" value="ATP-DEPENDENT RNA HELICASE RHLE-RELATED"/>
    <property type="match status" value="1"/>
</dbReference>
<dbReference type="PROSITE" id="PS51643">
    <property type="entry name" value="HD_CAS3"/>
    <property type="match status" value="1"/>
</dbReference>
<dbReference type="SMART" id="SM00487">
    <property type="entry name" value="DEXDc"/>
    <property type="match status" value="1"/>
</dbReference>
<dbReference type="RefSeq" id="WP_132770490.1">
    <property type="nucleotide sequence ID" value="NZ_SMAB01000025.1"/>
</dbReference>
<comment type="caution">
    <text evidence="13">The sequence shown here is derived from an EMBL/GenBank/DDBJ whole genome shotgun (WGS) entry which is preliminary data.</text>
</comment>
<comment type="similarity">
    <text evidence="2">In the central section; belongs to the CRISPR-associated helicase Cas3 family.</text>
</comment>
<evidence type="ECO:0000256" key="1">
    <source>
        <dbReference type="ARBA" id="ARBA00006847"/>
    </source>
</evidence>
<keyword evidence="7" id="KW-0347">Helicase</keyword>
<evidence type="ECO:0000259" key="12">
    <source>
        <dbReference type="PROSITE" id="PS51643"/>
    </source>
</evidence>
<dbReference type="SUPFAM" id="SSF52540">
    <property type="entry name" value="P-loop containing nucleoside triphosphate hydrolases"/>
    <property type="match status" value="1"/>
</dbReference>
<evidence type="ECO:0000256" key="9">
    <source>
        <dbReference type="ARBA" id="ARBA00023118"/>
    </source>
</evidence>
<comment type="similarity">
    <text evidence="10">Belongs to the DEAD box helicase family.</text>
</comment>
<dbReference type="GO" id="GO:0005524">
    <property type="term" value="F:ATP binding"/>
    <property type="evidence" value="ECO:0007669"/>
    <property type="project" value="UniProtKB-KW"/>
</dbReference>
<dbReference type="Pfam" id="PF22590">
    <property type="entry name" value="Cas3-like_C_2"/>
    <property type="match status" value="1"/>
</dbReference>
<feature type="domain" description="HD Cas3-type" evidence="12">
    <location>
        <begin position="9"/>
        <end position="216"/>
    </location>
</feature>
<dbReference type="Proteomes" id="UP000295788">
    <property type="component" value="Unassembled WGS sequence"/>
</dbReference>
<keyword evidence="9" id="KW-0051">Antiviral defense</keyword>
<keyword evidence="4" id="KW-0479">Metal-binding</keyword>
<evidence type="ECO:0000259" key="11">
    <source>
        <dbReference type="PROSITE" id="PS51192"/>
    </source>
</evidence>
<keyword evidence="5" id="KW-0547">Nucleotide-binding</keyword>
<protein>
    <submittedName>
        <fullName evidence="13">CRISPR-associated Cas3 family helicase</fullName>
    </submittedName>
</protein>
<evidence type="ECO:0000256" key="3">
    <source>
        <dbReference type="ARBA" id="ARBA00022722"/>
    </source>
</evidence>
<reference evidence="13 14" key="1">
    <citation type="submission" date="2019-03" db="EMBL/GenBank/DDBJ databases">
        <title>Genomic Encyclopedia of Type Strains, Phase IV (KMG-IV): sequencing the most valuable type-strain genomes for metagenomic binning, comparative biology and taxonomic classification.</title>
        <authorList>
            <person name="Goeker M."/>
        </authorList>
    </citation>
    <scope>NUCLEOTIDE SEQUENCE [LARGE SCALE GENOMIC DNA]</scope>
    <source>
        <strain evidence="13 14">DSM 23802</strain>
    </source>
</reference>
<dbReference type="InterPro" id="IPR050079">
    <property type="entry name" value="DEAD_box_RNA_helicase"/>
</dbReference>
<evidence type="ECO:0000256" key="5">
    <source>
        <dbReference type="ARBA" id="ARBA00022741"/>
    </source>
</evidence>
<dbReference type="GO" id="GO:0004518">
    <property type="term" value="F:nuclease activity"/>
    <property type="evidence" value="ECO:0007669"/>
    <property type="project" value="UniProtKB-KW"/>
</dbReference>
<sequence length="824" mass="97258">MYVAHFDSELQISQSLEEHLYQVSNLIKDRVPPTVNFPKMSNHQLKSYIRFIYLFHDIGKYTDYFQDYLLKGKSSSLKNHAHISACFIYPFLTDKFQDLQIEQRSVWAFLAYIAIRFHHSHLRLKELFDDPSMWDVLNKQALNLLKKIDEIYRELHIKEDSSFEKFSDYFQIEKLKENKKFFINMPYHLRSPRLGDIHWFFGLIYIFSVLIDNDKLNSAGVQPKKVRTVSPQQVESYTNQKHKDLYSKEEIYLREKREAARKTMFEIIDGLTDEDIDSQYFFTITAPTGIGKTLSSLQCALRLQEKLTNKYKYTPRIITAIPFINIIEQTQIDYEKVFNKQATVVIHHRLNDFSDKNMNELPLDQTLLEVESWEGDVILTTFVQLFQSLLSGKNRLLKKINKLAGSIVILDEVQAIPEKYMALIGALLRRVAEYYGTRFILMTATQPKILQMGDRLQSRDFQPPIELLPNHDAYFKQLRRTKFIPLLKEKYDTESFLLLFRNIWDGKKSVLIVVNTIKRSIDVFRRLKELQDQEELYKDIDIAYLSTNIIPKKRKEVILNVKQKLNENVPVILVSTQTIEAGVDLDFDLGFRDLAPLESLVQTAGRVNREGKKGEYCPVYIVRFENDNQYVYQLHHLERTKNLLEKYNQILEPEYPSLIENYYEQLMQFDIPEESRTLWNEGIGQLDFEKLEEFQLIEKIGEVIDVFVEMDEKATQLANVYEEIHKDKLDLSLLEGIIDKDYIIKQKENISYYDRQAITKIVLIKMSQYMIQIRGKRVKNNPPISFSSRNGIKSSIFWIPKGQLQQYYDEETGFIDEYGDAFIW</sequence>
<dbReference type="InterPro" id="IPR006483">
    <property type="entry name" value="CRISPR-assoc_Cas3_HD"/>
</dbReference>
<dbReference type="GO" id="GO:0003676">
    <property type="term" value="F:nucleic acid binding"/>
    <property type="evidence" value="ECO:0007669"/>
    <property type="project" value="InterPro"/>
</dbReference>
<dbReference type="Gene3D" id="1.10.3210.30">
    <property type="match status" value="1"/>
</dbReference>
<evidence type="ECO:0000256" key="4">
    <source>
        <dbReference type="ARBA" id="ARBA00022723"/>
    </source>
</evidence>
<dbReference type="InterPro" id="IPR011545">
    <property type="entry name" value="DEAD/DEAH_box_helicase_dom"/>
</dbReference>
<dbReference type="CDD" id="cd17930">
    <property type="entry name" value="DEXHc_cas3"/>
    <property type="match status" value="1"/>
</dbReference>
<dbReference type="NCBIfam" id="TIGR01596">
    <property type="entry name" value="cas3_HD"/>
    <property type="match status" value="1"/>
</dbReference>
<dbReference type="GO" id="GO:0016787">
    <property type="term" value="F:hydrolase activity"/>
    <property type="evidence" value="ECO:0007669"/>
    <property type="project" value="UniProtKB-KW"/>
</dbReference>
<evidence type="ECO:0000256" key="8">
    <source>
        <dbReference type="ARBA" id="ARBA00022840"/>
    </source>
</evidence>
<dbReference type="Gene3D" id="3.40.50.300">
    <property type="entry name" value="P-loop containing nucleotide triphosphate hydrolases"/>
    <property type="match status" value="2"/>
</dbReference>
<name>A0A4R3K7G2_9BACI</name>